<dbReference type="AlphaFoldDB" id="A0A1I4U6W1"/>
<dbReference type="STRING" id="684065.SAMN05421738_103104"/>
<feature type="signal peptide" evidence="1">
    <location>
        <begin position="1"/>
        <end position="18"/>
    </location>
</feature>
<evidence type="ECO:0008006" key="4">
    <source>
        <dbReference type="Google" id="ProtNLM"/>
    </source>
</evidence>
<feature type="chain" id="PRO_5011493290" description="TonB-dependent receptor" evidence="1">
    <location>
        <begin position="19"/>
        <end position="935"/>
    </location>
</feature>
<dbReference type="InterPro" id="IPR008969">
    <property type="entry name" value="CarboxyPept-like_regulatory"/>
</dbReference>
<proteinExistence type="predicted"/>
<protein>
    <recommendedName>
        <fullName evidence="4">TonB-dependent receptor</fullName>
    </recommendedName>
</protein>
<sequence length="935" mass="106137">MNKLLLSISLFAATVAMAQTQTKVTGVAKNAATGEEVYNLTVRLGGVVVNDAAITDRIGYFQFVDVPDGVYKLQIYGVGYDPYEKEITIIGQAVLDLGDIKLTFNPNTAEVGIITLTDDELSDDESTTASNSGLLQSSRDVFARVSAYELGSYWFKPRGLDNKYNDVMFNGVRMNKMDNGRATFNNWGGLNDVTRRPDELTYGIEPSNYAFGDLGGVTNFDTRPSTMRKGVSLAYSSTNRSYRNRVMATYNTGLMNNGWAFMVSGSRRWAEEGIIEGTSYDAYAYYLGIEKKFNEHHTLNFTSFGAPTRRTTGSPNTQEVVDMKGIYYNSYWGWQDGEKRNERIKKTFEPVNMLTHHWNINNKSKLTTTLSYQFGKESGSRLDWFNANNPSPTYYGNMPSYYLFDRDNINGTPTAFQQANHDRVLGQWQNGEISQLNWGKLYRANSYSKDGHAVYWLTADVNEDRTATAYTNFQTELAPNIDFTLAASYQNTRSKLYREIQDLLGADYVWNTDDFNTLVDNGTSRYYRYNILDTRGDSERDKIRKGEKQEYYYEINRDYADLYSQTKVKSKLLDVTIGMKAAYTSFYRDGKFQNEMYKDSSYGKSKTYDFWDFGVKSNFLLKLDGRNFVQANVMYQTEAPTSDEIFPNARMNDVTVEGIESAKIFSSDLSYVLRAPRIKARATAFYTRTKDEIEKSFGYIDGTGDESRLFVSEVTTGVGKEYLGTELAIEAQVLPVLTISAVASIGQYVYKDNPSYNLYSDDYGVQGIPYKNFGVAYMKNYKVASGPQSGFSLSAEYRDPKFWWVGVSGNYLMNNYVDPAPYRRTLGFLTNSNGSVVDNVTEEGLREVLKQEKFSDEFMLNVNLGKTFRIGKYSAGISGTVNNVLNNKNYVTGGFEQMRIGNYSNAIDKNYQRMFGPKMFYGMGTTYFANVYFRF</sequence>
<evidence type="ECO:0000313" key="2">
    <source>
        <dbReference type="EMBL" id="SFM84734.1"/>
    </source>
</evidence>
<accession>A0A1I4U6W1</accession>
<dbReference type="OrthoDB" id="1453181at2"/>
<keyword evidence="1" id="KW-0732">Signal</keyword>
<evidence type="ECO:0000256" key="1">
    <source>
        <dbReference type="SAM" id="SignalP"/>
    </source>
</evidence>
<name>A0A1I4U6W1_9FLAO</name>
<dbReference type="SUPFAM" id="SSF56935">
    <property type="entry name" value="Porins"/>
    <property type="match status" value="1"/>
</dbReference>
<organism evidence="2 3">
    <name type="scientific">Algoriella xinjiangensis</name>
    <dbReference type="NCBI Taxonomy" id="684065"/>
    <lineage>
        <taxon>Bacteria</taxon>
        <taxon>Pseudomonadati</taxon>
        <taxon>Bacteroidota</taxon>
        <taxon>Flavobacteriia</taxon>
        <taxon>Flavobacteriales</taxon>
        <taxon>Weeksellaceae</taxon>
        <taxon>Algoriella</taxon>
    </lineage>
</organism>
<dbReference type="EMBL" id="FOUZ01000003">
    <property type="protein sequence ID" value="SFM84734.1"/>
    <property type="molecule type" value="Genomic_DNA"/>
</dbReference>
<evidence type="ECO:0000313" key="3">
    <source>
        <dbReference type="Proteomes" id="UP000199149"/>
    </source>
</evidence>
<reference evidence="3" key="1">
    <citation type="submission" date="2016-10" db="EMBL/GenBank/DDBJ databases">
        <authorList>
            <person name="Varghese N."/>
            <person name="Submissions S."/>
        </authorList>
    </citation>
    <scope>NUCLEOTIDE SEQUENCE [LARGE SCALE GENOMIC DNA]</scope>
    <source>
        <strain evidence="3">XJ109</strain>
    </source>
</reference>
<dbReference type="Gene3D" id="2.60.40.1120">
    <property type="entry name" value="Carboxypeptidase-like, regulatory domain"/>
    <property type="match status" value="1"/>
</dbReference>
<dbReference type="RefSeq" id="WP_092906663.1">
    <property type="nucleotide sequence ID" value="NZ_FOUZ01000003.1"/>
</dbReference>
<dbReference type="SUPFAM" id="SSF49464">
    <property type="entry name" value="Carboxypeptidase regulatory domain-like"/>
    <property type="match status" value="1"/>
</dbReference>
<gene>
    <name evidence="2" type="ORF">SAMN05421738_103104</name>
</gene>
<keyword evidence="3" id="KW-1185">Reference proteome</keyword>
<dbReference type="Proteomes" id="UP000199149">
    <property type="component" value="Unassembled WGS sequence"/>
</dbReference>